<reference evidence="1 2" key="1">
    <citation type="submission" date="2018-03" db="EMBL/GenBank/DDBJ databases">
        <title>Genome sequencing of Melaminivora sp.</title>
        <authorList>
            <person name="Kim S.-J."/>
            <person name="Heo J."/>
            <person name="Ahn J.-H."/>
            <person name="Kwon S.-W."/>
        </authorList>
    </citation>
    <scope>NUCLEOTIDE SEQUENCE [LARGE SCALE GENOMIC DNA]</scope>
    <source>
        <strain evidence="1 2">SC2-9</strain>
    </source>
</reference>
<organism evidence="1 2">
    <name type="scientific">Melaminivora suipulveris</name>
    <dbReference type="NCBI Taxonomy" id="2109913"/>
    <lineage>
        <taxon>Bacteria</taxon>
        <taxon>Pseudomonadati</taxon>
        <taxon>Pseudomonadota</taxon>
        <taxon>Betaproteobacteria</taxon>
        <taxon>Burkholderiales</taxon>
        <taxon>Comamonadaceae</taxon>
        <taxon>Melaminivora</taxon>
    </lineage>
</organism>
<dbReference type="RefSeq" id="WP_106684020.1">
    <property type="nucleotide sequence ID" value="NZ_CP027667.1"/>
</dbReference>
<dbReference type="OrthoDB" id="9774747at2"/>
<name>A0A2R3QCU0_9BURK</name>
<protein>
    <submittedName>
        <fullName evidence="1">Phosphohydrolase</fullName>
    </submittedName>
</protein>
<dbReference type="EMBL" id="CP027667">
    <property type="protein sequence ID" value="AVO49588.1"/>
    <property type="molecule type" value="Genomic_DNA"/>
</dbReference>
<keyword evidence="1" id="KW-0378">Hydrolase</keyword>
<dbReference type="Gene3D" id="1.10.3210.10">
    <property type="entry name" value="Hypothetical protein af1432"/>
    <property type="match status" value="1"/>
</dbReference>
<sequence length="398" mass="43100">MKLLTLDIDSIQLGQPLPFVLRGADGKLLAQRGYVIRNRQELDVLLARGLKLCIDIEESAGSHRAYLAQMQQMLLSQAPLGQIAAMKLSAAQQVRPGAQAAADWAGLQERATQLLRTPGSSDFAPRLQALHQELARQCREAPDSLLLALISLSGRETRMYSATHAMLVASVCMLVAGETLAWPAEQVERLGQAALSMNIAMTALQDDLAQQTDPLTAAQIEAVSDHAEHSEALLRRMGMHDPVWLEAVRHHHARVPGPLASRSEGLQMARLIQRADVFGARIAPRATRAPMLATAAMQASYYDERQQVDEAGAALVKTLGVYPPGTYARLATQEVAVVLRRGASANTPRVAVVLNRDGLPTGELIPRDTAQPQWKITAAVPAGEVRVQLPLARLLPLV</sequence>
<keyword evidence="2" id="KW-1185">Reference proteome</keyword>
<proteinExistence type="predicted"/>
<dbReference type="GO" id="GO:0016787">
    <property type="term" value="F:hydrolase activity"/>
    <property type="evidence" value="ECO:0007669"/>
    <property type="project" value="UniProtKB-KW"/>
</dbReference>
<evidence type="ECO:0000313" key="1">
    <source>
        <dbReference type="EMBL" id="AVO49588.1"/>
    </source>
</evidence>
<dbReference type="Proteomes" id="UP000237925">
    <property type="component" value="Chromosome"/>
</dbReference>
<gene>
    <name evidence="1" type="ORF">C6568_10145</name>
</gene>
<evidence type="ECO:0000313" key="2">
    <source>
        <dbReference type="Proteomes" id="UP000237925"/>
    </source>
</evidence>
<dbReference type="KEGG" id="mela:C6568_10145"/>
<accession>A0A2R3QCU0</accession>
<dbReference type="AlphaFoldDB" id="A0A2R3QCU0"/>
<dbReference type="SUPFAM" id="SSF109604">
    <property type="entry name" value="HD-domain/PDEase-like"/>
    <property type="match status" value="1"/>
</dbReference>